<dbReference type="AlphaFoldDB" id="A0A6D2L8C4"/>
<dbReference type="EMBL" id="CACVBM020001621">
    <property type="protein sequence ID" value="CAA7056054.1"/>
    <property type="molecule type" value="Genomic_DNA"/>
</dbReference>
<sequence length="130" mass="14549">MFRSAKHPSVSRQSTAELTYDPGKHVPRSAQASPPAAHDRRASREASLAAAQLTYHGRCTVRAGKHVPRPAEIIGQTIRRPHGRPKNPPATIDPTVPIDHDRPERRGRPEARFEARFTRFQRPGLTLSRL</sequence>
<evidence type="ECO:0000313" key="2">
    <source>
        <dbReference type="EMBL" id="CAA7056054.1"/>
    </source>
</evidence>
<evidence type="ECO:0000256" key="1">
    <source>
        <dbReference type="SAM" id="MobiDB-lite"/>
    </source>
</evidence>
<keyword evidence="3" id="KW-1185">Reference proteome</keyword>
<evidence type="ECO:0000313" key="3">
    <source>
        <dbReference type="Proteomes" id="UP000467841"/>
    </source>
</evidence>
<organism evidence="2 3">
    <name type="scientific">Microthlaspi erraticum</name>
    <dbReference type="NCBI Taxonomy" id="1685480"/>
    <lineage>
        <taxon>Eukaryota</taxon>
        <taxon>Viridiplantae</taxon>
        <taxon>Streptophyta</taxon>
        <taxon>Embryophyta</taxon>
        <taxon>Tracheophyta</taxon>
        <taxon>Spermatophyta</taxon>
        <taxon>Magnoliopsida</taxon>
        <taxon>eudicotyledons</taxon>
        <taxon>Gunneridae</taxon>
        <taxon>Pentapetalae</taxon>
        <taxon>rosids</taxon>
        <taxon>malvids</taxon>
        <taxon>Brassicales</taxon>
        <taxon>Brassicaceae</taxon>
        <taxon>Coluteocarpeae</taxon>
        <taxon>Microthlaspi</taxon>
    </lineage>
</organism>
<name>A0A6D2L8C4_9BRAS</name>
<reference evidence="2" key="1">
    <citation type="submission" date="2020-01" db="EMBL/GenBank/DDBJ databases">
        <authorList>
            <person name="Mishra B."/>
        </authorList>
    </citation>
    <scope>NUCLEOTIDE SEQUENCE [LARGE SCALE GENOMIC DNA]</scope>
</reference>
<gene>
    <name evidence="2" type="ORF">MERR_LOCUS43290</name>
</gene>
<protein>
    <submittedName>
        <fullName evidence="2">Uncharacterized protein</fullName>
    </submittedName>
</protein>
<comment type="caution">
    <text evidence="2">The sequence shown here is derived from an EMBL/GenBank/DDBJ whole genome shotgun (WGS) entry which is preliminary data.</text>
</comment>
<proteinExistence type="predicted"/>
<feature type="region of interest" description="Disordered" evidence="1">
    <location>
        <begin position="1"/>
        <end position="47"/>
    </location>
</feature>
<feature type="region of interest" description="Disordered" evidence="1">
    <location>
        <begin position="75"/>
        <end position="110"/>
    </location>
</feature>
<dbReference type="Proteomes" id="UP000467841">
    <property type="component" value="Unassembled WGS sequence"/>
</dbReference>
<feature type="compositionally biased region" description="Basic and acidic residues" evidence="1">
    <location>
        <begin position="98"/>
        <end position="110"/>
    </location>
</feature>
<accession>A0A6D2L8C4</accession>